<organism evidence="1 2">
    <name type="scientific">Bagarius yarrelli</name>
    <name type="common">Goonch</name>
    <name type="synonym">Bagrus yarrelli</name>
    <dbReference type="NCBI Taxonomy" id="175774"/>
    <lineage>
        <taxon>Eukaryota</taxon>
        <taxon>Metazoa</taxon>
        <taxon>Chordata</taxon>
        <taxon>Craniata</taxon>
        <taxon>Vertebrata</taxon>
        <taxon>Euteleostomi</taxon>
        <taxon>Actinopterygii</taxon>
        <taxon>Neopterygii</taxon>
        <taxon>Teleostei</taxon>
        <taxon>Ostariophysi</taxon>
        <taxon>Siluriformes</taxon>
        <taxon>Sisoridae</taxon>
        <taxon>Sisorinae</taxon>
        <taxon>Bagarius</taxon>
    </lineage>
</organism>
<reference evidence="1 2" key="1">
    <citation type="journal article" date="2019" name="Genome Biol. Evol.">
        <title>Whole-Genome Sequencing of the Giant Devil Catfish, Bagarius yarrelli.</title>
        <authorList>
            <person name="Jiang W."/>
            <person name="Lv Y."/>
            <person name="Cheng L."/>
            <person name="Yang K."/>
            <person name="Chao B."/>
            <person name="Wang X."/>
            <person name="Li Y."/>
            <person name="Pan X."/>
            <person name="You X."/>
            <person name="Zhang Y."/>
            <person name="Yang J."/>
            <person name="Li J."/>
            <person name="Zhang X."/>
            <person name="Liu S."/>
            <person name="Sun C."/>
            <person name="Yang J."/>
            <person name="Shi Q."/>
        </authorList>
    </citation>
    <scope>NUCLEOTIDE SEQUENCE [LARGE SCALE GENOMIC DNA]</scope>
    <source>
        <strain evidence="1">JWS20170419001</strain>
        <tissue evidence="1">Muscle</tissue>
    </source>
</reference>
<accession>A0A556VA92</accession>
<name>A0A556VA92_BAGYA</name>
<gene>
    <name evidence="1" type="ORF">Baya_14929</name>
</gene>
<comment type="caution">
    <text evidence="1">The sequence shown here is derived from an EMBL/GenBank/DDBJ whole genome shotgun (WGS) entry which is preliminary data.</text>
</comment>
<dbReference type="EMBL" id="VCAZ01000187">
    <property type="protein sequence ID" value="TTE22039.1"/>
    <property type="molecule type" value="Genomic_DNA"/>
</dbReference>
<protein>
    <submittedName>
        <fullName evidence="1">Uncharacterized protein</fullName>
    </submittedName>
</protein>
<dbReference type="Proteomes" id="UP000319801">
    <property type="component" value="Unassembled WGS sequence"/>
</dbReference>
<keyword evidence="2" id="KW-1185">Reference proteome</keyword>
<evidence type="ECO:0000313" key="1">
    <source>
        <dbReference type="EMBL" id="TTE22039.1"/>
    </source>
</evidence>
<dbReference type="AlphaFoldDB" id="A0A556VA92"/>
<sequence>MITKDDTVSQRIWRTLESWRRSTEPIATDTGTLWNISVSQSANKRDIKAMLYAELVKQRILIKPTEAGVAFQTVGFEMLKEIKLKELELKQMI</sequence>
<evidence type="ECO:0000313" key="2">
    <source>
        <dbReference type="Proteomes" id="UP000319801"/>
    </source>
</evidence>
<proteinExistence type="predicted"/>